<dbReference type="AlphaFoldDB" id="A0A8H7XKB4"/>
<proteinExistence type="predicted"/>
<comment type="caution">
    <text evidence="2">The sequence shown here is derived from an EMBL/GenBank/DDBJ whole genome shotgun (WGS) entry which is preliminary data.</text>
</comment>
<sequence>MSNGNQEVNYTREAGDVHLCDLPNADRPSFAPLLGFEADLEMDIYKMSIMEMKRTRTPRSSRNSITTHVARTSSELTMTVEPYTSPEHAGDAILRFINTLSDPTERPNRLQLFGQFYPDMGTKRASLMRLFYLYCPQATVGEIVQVLDKLTGDISDYQMLTTDGFSVLRPFADYADEDSMANACHYILTGETRTIGSGAMNLLHHSNHDATIARCAAQRAARLRVPEAPAPIAQASLASSLPLVSLPVSVSDAQPSSSPPIPQHALSPPPPQSLRIRADQAPHQPPLARPELVERVSLSSPPPPPQLEPISSIQPPHQPSLAQTVTAAPQNIPHVSSPPPPQPVPMSAVQLPSSAQTVLTAPQPTPHIVSPPPLPAAQPAPISAVQPSESLAQTVSAVPQSTPHVSSPPPQPVPISASQPPHQPSLVQTVSEAHQHTPHIVSPLPPSQSVTMSAVQPSESLAQTVSVAPQSTPHETLPPQPVPISVVQPPHQPPLVQTASQALQPTPHVLLSSSPPPQPVPVPMVQQLHQPSLAPTVLATPLPISHVSAPPLSHQPLSIPMVQPLPVPQSLSAPPAVATVPPQQPQHVLPPQQPQSMPQAPLPMSTSTINSTTTSATQPTQYSWSSSISTSTSHQLLLDQDNALFGVSMVELHRNSGTFSYEGQMHTFRWFLSTGPARLVTPIYSQQMDPQPAVGDIFFHKTAPEQTFFNYQVWYKKSETQWQDITRRYAVYRDVEPITHPLCQARVLSAKRSDGSPNWILRETWLNYRRTRA</sequence>
<reference evidence="2" key="1">
    <citation type="submission" date="2021-02" db="EMBL/GenBank/DDBJ databases">
        <title>Psilocybe cubensis genome.</title>
        <authorList>
            <person name="Mckernan K.J."/>
            <person name="Crawford S."/>
            <person name="Trippe A."/>
            <person name="Kane L.T."/>
            <person name="Mclaughlin S."/>
        </authorList>
    </citation>
    <scope>NUCLEOTIDE SEQUENCE [LARGE SCALE GENOMIC DNA]</scope>
    <source>
        <strain evidence="2">MGC-MH-2018</strain>
    </source>
</reference>
<feature type="compositionally biased region" description="Polar residues" evidence="1">
    <location>
        <begin position="385"/>
        <end position="397"/>
    </location>
</feature>
<name>A0A8H7XKB4_PSICU</name>
<evidence type="ECO:0000256" key="1">
    <source>
        <dbReference type="SAM" id="MobiDB-lite"/>
    </source>
</evidence>
<feature type="compositionally biased region" description="Low complexity" evidence="1">
    <location>
        <begin position="573"/>
        <end position="625"/>
    </location>
</feature>
<protein>
    <submittedName>
        <fullName evidence="2">Uncharacterized protein</fullName>
    </submittedName>
</protein>
<accession>A0A8H7XKB4</accession>
<organism evidence="2">
    <name type="scientific">Psilocybe cubensis</name>
    <name type="common">Psychedelic mushroom</name>
    <name type="synonym">Stropharia cubensis</name>
    <dbReference type="NCBI Taxonomy" id="181762"/>
    <lineage>
        <taxon>Eukaryota</taxon>
        <taxon>Fungi</taxon>
        <taxon>Dikarya</taxon>
        <taxon>Basidiomycota</taxon>
        <taxon>Agaricomycotina</taxon>
        <taxon>Agaricomycetes</taxon>
        <taxon>Agaricomycetidae</taxon>
        <taxon>Agaricales</taxon>
        <taxon>Agaricineae</taxon>
        <taxon>Strophariaceae</taxon>
        <taxon>Psilocybe</taxon>
    </lineage>
</organism>
<feature type="compositionally biased region" description="Polar residues" evidence="1">
    <location>
        <begin position="447"/>
        <end position="464"/>
    </location>
</feature>
<feature type="compositionally biased region" description="Pro residues" evidence="1">
    <location>
        <begin position="363"/>
        <end position="378"/>
    </location>
</feature>
<evidence type="ECO:0000313" key="2">
    <source>
        <dbReference type="EMBL" id="KAG5162192.1"/>
    </source>
</evidence>
<dbReference type="EMBL" id="JAFIQS010000020">
    <property type="protein sequence ID" value="KAG5162192.1"/>
    <property type="molecule type" value="Genomic_DNA"/>
</dbReference>
<feature type="compositionally biased region" description="Pro residues" evidence="1">
    <location>
        <begin position="257"/>
        <end position="272"/>
    </location>
</feature>
<feature type="region of interest" description="Disordered" evidence="1">
    <location>
        <begin position="249"/>
        <end position="464"/>
    </location>
</feature>
<gene>
    <name evidence="2" type="ORF">JR316_012854</name>
</gene>
<feature type="compositionally biased region" description="Polar residues" evidence="1">
    <location>
        <begin position="351"/>
        <end position="362"/>
    </location>
</feature>
<feature type="region of interest" description="Disordered" evidence="1">
    <location>
        <begin position="572"/>
        <end position="625"/>
    </location>
</feature>